<organism evidence="3 4">
    <name type="scientific">Colletotrichum zoysiae</name>
    <dbReference type="NCBI Taxonomy" id="1216348"/>
    <lineage>
        <taxon>Eukaryota</taxon>
        <taxon>Fungi</taxon>
        <taxon>Dikarya</taxon>
        <taxon>Ascomycota</taxon>
        <taxon>Pezizomycotina</taxon>
        <taxon>Sordariomycetes</taxon>
        <taxon>Hypocreomycetidae</taxon>
        <taxon>Glomerellales</taxon>
        <taxon>Glomerellaceae</taxon>
        <taxon>Colletotrichum</taxon>
        <taxon>Colletotrichum graminicola species complex</taxon>
    </lineage>
</organism>
<name>A0AAD9HBJ7_9PEZI</name>
<evidence type="ECO:0000256" key="2">
    <source>
        <dbReference type="SAM" id="Phobius"/>
    </source>
</evidence>
<feature type="compositionally biased region" description="Basic and acidic residues" evidence="1">
    <location>
        <begin position="16"/>
        <end position="42"/>
    </location>
</feature>
<keyword evidence="4" id="KW-1185">Reference proteome</keyword>
<dbReference type="EMBL" id="MU842924">
    <property type="protein sequence ID" value="KAK2026011.1"/>
    <property type="molecule type" value="Genomic_DNA"/>
</dbReference>
<dbReference type="AlphaFoldDB" id="A0AAD9HBJ7"/>
<keyword evidence="2" id="KW-0472">Membrane</keyword>
<feature type="transmembrane region" description="Helical" evidence="2">
    <location>
        <begin position="67"/>
        <end position="84"/>
    </location>
</feature>
<proteinExistence type="predicted"/>
<dbReference type="Proteomes" id="UP001232148">
    <property type="component" value="Unassembled WGS sequence"/>
</dbReference>
<evidence type="ECO:0000313" key="3">
    <source>
        <dbReference type="EMBL" id="KAK2026011.1"/>
    </source>
</evidence>
<gene>
    <name evidence="3" type="ORF">LX32DRAFT_38271</name>
</gene>
<keyword evidence="2" id="KW-1133">Transmembrane helix</keyword>
<accession>A0AAD9HBJ7</accession>
<evidence type="ECO:0000313" key="4">
    <source>
        <dbReference type="Proteomes" id="UP001232148"/>
    </source>
</evidence>
<feature type="region of interest" description="Disordered" evidence="1">
    <location>
        <begin position="1"/>
        <end position="42"/>
    </location>
</feature>
<evidence type="ECO:0000256" key="1">
    <source>
        <dbReference type="SAM" id="MobiDB-lite"/>
    </source>
</evidence>
<protein>
    <recommendedName>
        <fullName evidence="5">Transmembrane protein</fullName>
    </recommendedName>
</protein>
<sequence length="170" mass="19446">MRHIRRGDGETATGHCQEKGEGKERKEEEKKKKGGGGEEHRLLVSRRLDKRPLVRNMTLCSALRQKSLKAFLVLFFFFFFFQLARARARALPPSPFVSSCRFDAETRAPFNPKKFEKRPRTRHHTAPHRLFFPLSLSLSILACYATQAGSGSSCDGPRWVLMVKLFSSFS</sequence>
<comment type="caution">
    <text evidence="3">The sequence shown here is derived from an EMBL/GenBank/DDBJ whole genome shotgun (WGS) entry which is preliminary data.</text>
</comment>
<evidence type="ECO:0008006" key="5">
    <source>
        <dbReference type="Google" id="ProtNLM"/>
    </source>
</evidence>
<keyword evidence="2" id="KW-0812">Transmembrane</keyword>
<reference evidence="3" key="1">
    <citation type="submission" date="2021-06" db="EMBL/GenBank/DDBJ databases">
        <title>Comparative genomics, transcriptomics and evolutionary studies reveal genomic signatures of adaptation to plant cell wall in hemibiotrophic fungi.</title>
        <authorList>
            <consortium name="DOE Joint Genome Institute"/>
            <person name="Baroncelli R."/>
            <person name="Diaz J.F."/>
            <person name="Benocci T."/>
            <person name="Peng M."/>
            <person name="Battaglia E."/>
            <person name="Haridas S."/>
            <person name="Andreopoulos W."/>
            <person name="Labutti K."/>
            <person name="Pangilinan J."/>
            <person name="Floch G.L."/>
            <person name="Makela M.R."/>
            <person name="Henrissat B."/>
            <person name="Grigoriev I.V."/>
            <person name="Crouch J.A."/>
            <person name="De Vries R.P."/>
            <person name="Sukno S.A."/>
            <person name="Thon M.R."/>
        </authorList>
    </citation>
    <scope>NUCLEOTIDE SEQUENCE</scope>
    <source>
        <strain evidence="3">MAFF235873</strain>
    </source>
</reference>